<dbReference type="PANTHER" id="PTHR22926">
    <property type="entry name" value="PHOSPHO-N-ACETYLMURAMOYL-PENTAPEPTIDE-TRANSFERASE"/>
    <property type="match status" value="1"/>
</dbReference>
<dbReference type="GO" id="GO:0046872">
    <property type="term" value="F:metal ion binding"/>
    <property type="evidence" value="ECO:0007669"/>
    <property type="project" value="UniProtKB-KW"/>
</dbReference>
<keyword evidence="7" id="KW-0479">Metal-binding</keyword>
<evidence type="ECO:0000256" key="4">
    <source>
        <dbReference type="ARBA" id="ARBA00022692"/>
    </source>
</evidence>
<evidence type="ECO:0000256" key="2">
    <source>
        <dbReference type="ARBA" id="ARBA00022475"/>
    </source>
</evidence>
<dbReference type="GO" id="GO:0071555">
    <property type="term" value="P:cell wall organization"/>
    <property type="evidence" value="ECO:0007669"/>
    <property type="project" value="TreeGrafter"/>
</dbReference>
<reference evidence="9 10" key="1">
    <citation type="journal article" date="2013" name="Genome Announc.">
        <title>Draft Genome Sequence of an Alphaproteobacterium, Caenispirillum salinarum AK4(T), Isolated from a Solar Saltern.</title>
        <authorList>
            <person name="Khatri I."/>
            <person name="Singh A."/>
            <person name="Korpole S."/>
            <person name="Pinnaka A.K."/>
            <person name="Subramanian S."/>
        </authorList>
    </citation>
    <scope>NUCLEOTIDE SEQUENCE [LARGE SCALE GENOMIC DNA]</scope>
    <source>
        <strain evidence="9 10">AK4</strain>
    </source>
</reference>
<dbReference type="PANTHER" id="PTHR22926:SF3">
    <property type="entry name" value="UNDECAPRENYL-PHOSPHATE ALPHA-N-ACETYLGLUCOSAMINYL 1-PHOSPHATE TRANSFERASE"/>
    <property type="match status" value="1"/>
</dbReference>
<dbReference type="GO" id="GO:0005886">
    <property type="term" value="C:plasma membrane"/>
    <property type="evidence" value="ECO:0007669"/>
    <property type="project" value="UniProtKB-SubCell"/>
</dbReference>
<comment type="subcellular location">
    <subcellularLocation>
        <location evidence="1">Cell membrane</location>
        <topology evidence="1">Multi-pass membrane protein</topology>
    </subcellularLocation>
</comment>
<keyword evidence="3 9" id="KW-0808">Transferase</keyword>
<keyword evidence="4 8" id="KW-0812">Transmembrane</keyword>
<accession>K9GN43</accession>
<name>K9GN43_9PROT</name>
<feature type="binding site" evidence="7">
    <location>
        <position position="76"/>
    </location>
    <ligand>
        <name>Mg(2+)</name>
        <dbReference type="ChEBI" id="CHEBI:18420"/>
    </ligand>
</feature>
<feature type="transmembrane region" description="Helical" evidence="8">
    <location>
        <begin position="84"/>
        <end position="102"/>
    </location>
</feature>
<evidence type="ECO:0000313" key="10">
    <source>
        <dbReference type="Proteomes" id="UP000009881"/>
    </source>
</evidence>
<dbReference type="GO" id="GO:0009103">
    <property type="term" value="P:lipopolysaccharide biosynthetic process"/>
    <property type="evidence" value="ECO:0007669"/>
    <property type="project" value="TreeGrafter"/>
</dbReference>
<evidence type="ECO:0000256" key="7">
    <source>
        <dbReference type="PIRSR" id="PIRSR600715-1"/>
    </source>
</evidence>
<evidence type="ECO:0000256" key="8">
    <source>
        <dbReference type="SAM" id="Phobius"/>
    </source>
</evidence>
<keyword evidence="10" id="KW-1185">Reference proteome</keyword>
<feature type="transmembrane region" description="Helical" evidence="8">
    <location>
        <begin position="32"/>
        <end position="51"/>
    </location>
</feature>
<dbReference type="PATRIC" id="fig|1238182.3.peg.3856"/>
<dbReference type="GO" id="GO:0044038">
    <property type="term" value="P:cell wall macromolecule biosynthetic process"/>
    <property type="evidence" value="ECO:0007669"/>
    <property type="project" value="TreeGrafter"/>
</dbReference>
<comment type="cofactor">
    <cofactor evidence="7">
        <name>Mg(2+)</name>
        <dbReference type="ChEBI" id="CHEBI:18420"/>
    </cofactor>
</comment>
<feature type="transmembrane region" description="Helical" evidence="8">
    <location>
        <begin position="212"/>
        <end position="231"/>
    </location>
</feature>
<feature type="transmembrane region" description="Helical" evidence="8">
    <location>
        <begin position="146"/>
        <end position="172"/>
    </location>
</feature>
<dbReference type="STRING" id="1238182.C882_1902"/>
<gene>
    <name evidence="9" type="ORF">C882_1902</name>
</gene>
<protein>
    <submittedName>
        <fullName evidence="9">Undecaprenyl-phosphate N-acetylglucosaminyl 1-phosphate transferase</fullName>
    </submittedName>
</protein>
<feature type="binding site" evidence="7">
    <location>
        <position position="137"/>
    </location>
    <ligand>
        <name>Mg(2+)</name>
        <dbReference type="ChEBI" id="CHEBI:18420"/>
    </ligand>
</feature>
<dbReference type="Proteomes" id="UP000009881">
    <property type="component" value="Unassembled WGS sequence"/>
</dbReference>
<dbReference type="AlphaFoldDB" id="K9GN43"/>
<evidence type="ECO:0000256" key="1">
    <source>
        <dbReference type="ARBA" id="ARBA00004651"/>
    </source>
</evidence>
<keyword evidence="7" id="KW-0460">Magnesium</keyword>
<keyword evidence="5 8" id="KW-1133">Transmembrane helix</keyword>
<dbReference type="CDD" id="cd06854">
    <property type="entry name" value="GT_WbpL_WbcO_like"/>
    <property type="match status" value="1"/>
</dbReference>
<dbReference type="eggNOG" id="COG0472">
    <property type="taxonomic scope" value="Bacteria"/>
</dbReference>
<sequence length="261" mass="26968">MTVSILAAAAVLAAVSWIDDRRQLPPLPRLTVQAAAVALGMTLLPAEALVLDGALPVWLDHTLAGVGWLWFVNLYNFMDGIDGITGVETGSIGGGLAILALAGLAPEGFLVPGVVLVAAAMGFLLWNWHPARLFMGDVGSVPLGYVVGFLLIALAASGHLAAAVILALYYLVDATVTLLRRIVRGEKPWTPHRSHFYQLAVRGGLGHDRASAAIAIVNAGLIGCAVAAAAGHGLAGLAGAAGLVVLLCGGFLRIWLRAERP</sequence>
<evidence type="ECO:0000256" key="3">
    <source>
        <dbReference type="ARBA" id="ARBA00022679"/>
    </source>
</evidence>
<dbReference type="GO" id="GO:0016780">
    <property type="term" value="F:phosphotransferase activity, for other substituted phosphate groups"/>
    <property type="evidence" value="ECO:0007669"/>
    <property type="project" value="InterPro"/>
</dbReference>
<evidence type="ECO:0000256" key="6">
    <source>
        <dbReference type="ARBA" id="ARBA00023136"/>
    </source>
</evidence>
<comment type="caution">
    <text evidence="9">The sequence shown here is derived from an EMBL/GenBank/DDBJ whole genome shotgun (WGS) entry which is preliminary data.</text>
</comment>
<feature type="transmembrane region" description="Helical" evidence="8">
    <location>
        <begin position="237"/>
        <end position="256"/>
    </location>
</feature>
<organism evidence="9 10">
    <name type="scientific">Caenispirillum salinarum AK4</name>
    <dbReference type="NCBI Taxonomy" id="1238182"/>
    <lineage>
        <taxon>Bacteria</taxon>
        <taxon>Pseudomonadati</taxon>
        <taxon>Pseudomonadota</taxon>
        <taxon>Alphaproteobacteria</taxon>
        <taxon>Rhodospirillales</taxon>
        <taxon>Novispirillaceae</taxon>
        <taxon>Caenispirillum</taxon>
    </lineage>
</organism>
<proteinExistence type="predicted"/>
<dbReference type="RefSeq" id="WP_009542298.1">
    <property type="nucleotide sequence ID" value="NZ_ANHY01000020.1"/>
</dbReference>
<dbReference type="InterPro" id="IPR000715">
    <property type="entry name" value="Glycosyl_transferase_4"/>
</dbReference>
<evidence type="ECO:0000256" key="5">
    <source>
        <dbReference type="ARBA" id="ARBA00022989"/>
    </source>
</evidence>
<dbReference type="Pfam" id="PF00953">
    <property type="entry name" value="Glycos_transf_4"/>
    <property type="match status" value="1"/>
</dbReference>
<evidence type="ECO:0000313" key="9">
    <source>
        <dbReference type="EMBL" id="EKV27400.1"/>
    </source>
</evidence>
<keyword evidence="2" id="KW-1003">Cell membrane</keyword>
<keyword evidence="6 8" id="KW-0472">Membrane</keyword>
<feature type="transmembrane region" description="Helical" evidence="8">
    <location>
        <begin position="109"/>
        <end position="126"/>
    </location>
</feature>
<dbReference type="EMBL" id="ANHY01000020">
    <property type="protein sequence ID" value="EKV27400.1"/>
    <property type="molecule type" value="Genomic_DNA"/>
</dbReference>